<dbReference type="InterPro" id="IPR015943">
    <property type="entry name" value="WD40/YVTN_repeat-like_dom_sf"/>
</dbReference>
<dbReference type="PROSITE" id="PS50082">
    <property type="entry name" value="WD_REPEATS_2"/>
    <property type="match status" value="2"/>
</dbReference>
<feature type="region of interest" description="Disordered" evidence="6">
    <location>
        <begin position="1"/>
        <end position="50"/>
    </location>
</feature>
<reference evidence="8 9" key="1">
    <citation type="submission" date="2014-04" db="EMBL/GenBank/DDBJ databases">
        <title>Evolutionary Origins and Diversification of the Mycorrhizal Mutualists.</title>
        <authorList>
            <consortium name="DOE Joint Genome Institute"/>
            <consortium name="Mycorrhizal Genomics Consortium"/>
            <person name="Kohler A."/>
            <person name="Kuo A."/>
            <person name="Nagy L.G."/>
            <person name="Floudas D."/>
            <person name="Copeland A."/>
            <person name="Barry K.W."/>
            <person name="Cichocki N."/>
            <person name="Veneault-Fourrey C."/>
            <person name="LaButti K."/>
            <person name="Lindquist E.A."/>
            <person name="Lipzen A."/>
            <person name="Lundell T."/>
            <person name="Morin E."/>
            <person name="Murat C."/>
            <person name="Riley R."/>
            <person name="Ohm R."/>
            <person name="Sun H."/>
            <person name="Tunlid A."/>
            <person name="Henrissat B."/>
            <person name="Grigoriev I.V."/>
            <person name="Hibbett D.S."/>
            <person name="Martin F."/>
        </authorList>
    </citation>
    <scope>NUCLEOTIDE SEQUENCE [LARGE SCALE GENOMIC DNA]</scope>
    <source>
        <strain evidence="8 9">FD-317 M1</strain>
    </source>
</reference>
<dbReference type="PANTHER" id="PTHR19918">
    <property type="entry name" value="CELL DIVISION CYCLE 20 CDC20 FIZZY -RELATED"/>
    <property type="match status" value="1"/>
</dbReference>
<dbReference type="GO" id="GO:0010997">
    <property type="term" value="F:anaphase-promoting complex binding"/>
    <property type="evidence" value="ECO:0007669"/>
    <property type="project" value="InterPro"/>
</dbReference>
<evidence type="ECO:0000256" key="3">
    <source>
        <dbReference type="ARBA" id="ARBA00022737"/>
    </source>
</evidence>
<sequence>MSSFKNSRFGKRLQAFHKVRDEKSPRKKRRRTDDSPTKNPAKRMKTLSGAAMDITNTPTKRKKIRYLADTGDRFVPSRDQNSIQASYSLEENSDKAIPFATPARWYTDPEKDQANVLFKSVLRAELASTPSPTGRIIAYHSPAKFQADKLPECLDNPLDHSYQVSPLQQETRMLMNQPRPLVRKVPNSPYRVLDAPDLEDDFYTNLLDWSPSGVLAVGLRQGIYFWKADGCKVERLPTSPRNRYYSLAWMQTSPTIAVGTADGDLELYDVSTLQRVRKYINVHDGRRIGVLSWTGSTLSSGSRDYSINHWDIRDSSVKPFKRSLGHTQEVCGLKWNSDNGIHSSMLASGGNDGRVCVWDLKASMRDPESRLGSSSIARHSSSASCGTDGPLFKFYKTKAAVRALAWNPHVSAVLASGSGSQDRCLRFWNTSVGTMLDEINTGSQVCSLLWSKNTHELVSTHGYGLPTTANQICIWKYPTKRVVTSLVGHTHRVQYVALSPKGDTIVTGSGDQTLRFWNVFPDRLPHSANEGSVLDYGKLIR</sequence>
<dbReference type="Pfam" id="PF24807">
    <property type="entry name" value="WD40_CDC20-Fz"/>
    <property type="match status" value="1"/>
</dbReference>
<dbReference type="PROSITE" id="PS00678">
    <property type="entry name" value="WD_REPEATS_1"/>
    <property type="match status" value="2"/>
</dbReference>
<keyword evidence="3" id="KW-0677">Repeat</keyword>
<evidence type="ECO:0000256" key="2">
    <source>
        <dbReference type="ARBA" id="ARBA00022574"/>
    </source>
</evidence>
<dbReference type="HOGENOM" id="CLU_014831_4_2_1"/>
<dbReference type="OrthoDB" id="10263272at2759"/>
<accession>A0A0D0C444</accession>
<evidence type="ECO:0000313" key="9">
    <source>
        <dbReference type="Proteomes" id="UP000053593"/>
    </source>
</evidence>
<dbReference type="EMBL" id="KN834792">
    <property type="protein sequence ID" value="KIK57204.1"/>
    <property type="molecule type" value="Genomic_DNA"/>
</dbReference>
<dbReference type="GO" id="GO:1990757">
    <property type="term" value="F:ubiquitin ligase activator activity"/>
    <property type="evidence" value="ECO:0007669"/>
    <property type="project" value="TreeGrafter"/>
</dbReference>
<keyword evidence="9" id="KW-1185">Reference proteome</keyword>
<feature type="compositionally biased region" description="Basic residues" evidence="6">
    <location>
        <begin position="8"/>
        <end position="17"/>
    </location>
</feature>
<dbReference type="SUPFAM" id="SSF50978">
    <property type="entry name" value="WD40 repeat-like"/>
    <property type="match status" value="1"/>
</dbReference>
<dbReference type="InterPro" id="IPR020472">
    <property type="entry name" value="WD40_PAC1"/>
</dbReference>
<dbReference type="InterPro" id="IPR056150">
    <property type="entry name" value="WD40_CDC20-Fz"/>
</dbReference>
<keyword evidence="4" id="KW-0131">Cell cycle</keyword>
<dbReference type="PRINTS" id="PR00320">
    <property type="entry name" value="GPROTEINBRPT"/>
</dbReference>
<dbReference type="InterPro" id="IPR019775">
    <property type="entry name" value="WD40_repeat_CS"/>
</dbReference>
<dbReference type="InterPro" id="IPR033010">
    <property type="entry name" value="Cdc20/Fizzy"/>
</dbReference>
<evidence type="ECO:0000256" key="4">
    <source>
        <dbReference type="ARBA" id="ARBA00023306"/>
    </source>
</evidence>
<dbReference type="InterPro" id="IPR001680">
    <property type="entry name" value="WD40_rpt"/>
</dbReference>
<dbReference type="InterPro" id="IPR036322">
    <property type="entry name" value="WD40_repeat_dom_sf"/>
</dbReference>
<name>A0A0D0C444_9AGAR</name>
<dbReference type="Gene3D" id="2.130.10.10">
    <property type="entry name" value="YVTN repeat-like/Quinoprotein amine dehydrogenase"/>
    <property type="match status" value="1"/>
</dbReference>
<comment type="similarity">
    <text evidence="1">Belongs to the WD repeat CDC20/Fizzy family.</text>
</comment>
<feature type="domain" description="CDC20/Fizzy WD40" evidence="7">
    <location>
        <begin position="193"/>
        <end position="517"/>
    </location>
</feature>
<dbReference type="GO" id="GO:1905786">
    <property type="term" value="P:positive regulation of anaphase-promoting complex-dependent catabolic process"/>
    <property type="evidence" value="ECO:0007669"/>
    <property type="project" value="TreeGrafter"/>
</dbReference>
<feature type="repeat" description="WD" evidence="5">
    <location>
        <begin position="486"/>
        <end position="519"/>
    </location>
</feature>
<evidence type="ECO:0000256" key="6">
    <source>
        <dbReference type="SAM" id="MobiDB-lite"/>
    </source>
</evidence>
<gene>
    <name evidence="8" type="ORF">GYMLUDRAFT_46451</name>
</gene>
<feature type="repeat" description="WD" evidence="5">
    <location>
        <begin position="323"/>
        <end position="361"/>
    </location>
</feature>
<dbReference type="PANTHER" id="PTHR19918:SF1">
    <property type="entry name" value="FIZZY-RELATED PROTEIN HOMOLOG"/>
    <property type="match status" value="1"/>
</dbReference>
<organism evidence="8 9">
    <name type="scientific">Collybiopsis luxurians FD-317 M1</name>
    <dbReference type="NCBI Taxonomy" id="944289"/>
    <lineage>
        <taxon>Eukaryota</taxon>
        <taxon>Fungi</taxon>
        <taxon>Dikarya</taxon>
        <taxon>Basidiomycota</taxon>
        <taxon>Agaricomycotina</taxon>
        <taxon>Agaricomycetes</taxon>
        <taxon>Agaricomycetidae</taxon>
        <taxon>Agaricales</taxon>
        <taxon>Marasmiineae</taxon>
        <taxon>Omphalotaceae</taxon>
        <taxon>Collybiopsis</taxon>
        <taxon>Collybiopsis luxurians</taxon>
    </lineage>
</organism>
<evidence type="ECO:0000256" key="5">
    <source>
        <dbReference type="PROSITE-ProRule" id="PRU00221"/>
    </source>
</evidence>
<evidence type="ECO:0000313" key="8">
    <source>
        <dbReference type="EMBL" id="KIK57204.1"/>
    </source>
</evidence>
<dbReference type="GO" id="GO:0005680">
    <property type="term" value="C:anaphase-promoting complex"/>
    <property type="evidence" value="ECO:0007669"/>
    <property type="project" value="TreeGrafter"/>
</dbReference>
<proteinExistence type="inferred from homology"/>
<dbReference type="GO" id="GO:0031145">
    <property type="term" value="P:anaphase-promoting complex-dependent catabolic process"/>
    <property type="evidence" value="ECO:0007669"/>
    <property type="project" value="TreeGrafter"/>
</dbReference>
<dbReference type="SMART" id="SM00320">
    <property type="entry name" value="WD40"/>
    <property type="match status" value="6"/>
</dbReference>
<keyword evidence="2 5" id="KW-0853">WD repeat</keyword>
<dbReference type="PROSITE" id="PS50294">
    <property type="entry name" value="WD_REPEATS_REGION"/>
    <property type="match status" value="2"/>
</dbReference>
<protein>
    <recommendedName>
        <fullName evidence="7">CDC20/Fizzy WD40 domain-containing protein</fullName>
    </recommendedName>
</protein>
<dbReference type="Proteomes" id="UP000053593">
    <property type="component" value="Unassembled WGS sequence"/>
</dbReference>
<evidence type="ECO:0000256" key="1">
    <source>
        <dbReference type="ARBA" id="ARBA00006445"/>
    </source>
</evidence>
<dbReference type="AlphaFoldDB" id="A0A0D0C444"/>
<evidence type="ECO:0000259" key="7">
    <source>
        <dbReference type="Pfam" id="PF24807"/>
    </source>
</evidence>